<protein>
    <submittedName>
        <fullName evidence="15">ATPase</fullName>
    </submittedName>
</protein>
<evidence type="ECO:0000256" key="11">
    <source>
        <dbReference type="ARBA" id="ARBA00023136"/>
    </source>
</evidence>
<dbReference type="InterPro" id="IPR033463">
    <property type="entry name" value="sCache_3"/>
</dbReference>
<reference evidence="15 16" key="1">
    <citation type="submission" date="2013-08" db="EMBL/GenBank/DDBJ databases">
        <authorList>
            <person name="Huang J."/>
            <person name="Wang G."/>
        </authorList>
    </citation>
    <scope>NUCLEOTIDE SEQUENCE [LARGE SCALE GENOMIC DNA]</scope>
    <source>
        <strain evidence="15 16">BH030004</strain>
    </source>
</reference>
<dbReference type="Pfam" id="PF00989">
    <property type="entry name" value="PAS"/>
    <property type="match status" value="1"/>
</dbReference>
<dbReference type="Pfam" id="PF17203">
    <property type="entry name" value="sCache_3_2"/>
    <property type="match status" value="1"/>
</dbReference>
<dbReference type="GO" id="GO:0000155">
    <property type="term" value="F:phosphorelay sensor kinase activity"/>
    <property type="evidence" value="ECO:0007669"/>
    <property type="project" value="InterPro"/>
</dbReference>
<evidence type="ECO:0000256" key="12">
    <source>
        <dbReference type="SAM" id="Coils"/>
    </source>
</evidence>
<evidence type="ECO:0000256" key="7">
    <source>
        <dbReference type="ARBA" id="ARBA00022777"/>
    </source>
</evidence>
<feature type="transmembrane region" description="Helical" evidence="13">
    <location>
        <begin position="174"/>
        <end position="196"/>
    </location>
</feature>
<feature type="transmembrane region" description="Helical" evidence="13">
    <location>
        <begin position="14"/>
        <end position="36"/>
    </location>
</feature>
<dbReference type="Gene3D" id="3.30.565.10">
    <property type="entry name" value="Histidine kinase-like ATPase, C-terminal domain"/>
    <property type="match status" value="1"/>
</dbReference>
<evidence type="ECO:0000256" key="5">
    <source>
        <dbReference type="ARBA" id="ARBA00022692"/>
    </source>
</evidence>
<evidence type="ECO:0000256" key="10">
    <source>
        <dbReference type="ARBA" id="ARBA00023012"/>
    </source>
</evidence>
<evidence type="ECO:0000259" key="14">
    <source>
        <dbReference type="PROSITE" id="PS50109"/>
    </source>
</evidence>
<evidence type="ECO:0000256" key="2">
    <source>
        <dbReference type="ARBA" id="ARBA00022475"/>
    </source>
</evidence>
<dbReference type="Gene3D" id="1.10.287.130">
    <property type="match status" value="1"/>
</dbReference>
<dbReference type="eggNOG" id="COG3290">
    <property type="taxonomic scope" value="Bacteria"/>
</dbReference>
<keyword evidence="2" id="KW-1003">Cell membrane</keyword>
<dbReference type="InterPro" id="IPR005467">
    <property type="entry name" value="His_kinase_dom"/>
</dbReference>
<dbReference type="InterPro" id="IPR029151">
    <property type="entry name" value="Sensor-like_sf"/>
</dbReference>
<keyword evidence="12" id="KW-0175">Coiled coil</keyword>
<gene>
    <name evidence="15" type="ORF">N783_11135</name>
</gene>
<dbReference type="SUPFAM" id="SSF55890">
    <property type="entry name" value="Sporulation response regulatory protein Spo0B"/>
    <property type="match status" value="1"/>
</dbReference>
<keyword evidence="10" id="KW-0902">Two-component regulatory system</keyword>
<evidence type="ECO:0000256" key="8">
    <source>
        <dbReference type="ARBA" id="ARBA00022840"/>
    </source>
</evidence>
<dbReference type="RefSeq" id="WP_036841696.1">
    <property type="nucleotide sequence ID" value="NZ_AULJ01000008.1"/>
</dbReference>
<organism evidence="15 16">
    <name type="scientific">Pontibacillus marinus BH030004 = DSM 16465</name>
    <dbReference type="NCBI Taxonomy" id="1385511"/>
    <lineage>
        <taxon>Bacteria</taxon>
        <taxon>Bacillati</taxon>
        <taxon>Bacillota</taxon>
        <taxon>Bacilli</taxon>
        <taxon>Bacillales</taxon>
        <taxon>Bacillaceae</taxon>
        <taxon>Pontibacillus</taxon>
    </lineage>
</organism>
<dbReference type="Pfam" id="PF02518">
    <property type="entry name" value="HATPase_c"/>
    <property type="match status" value="1"/>
</dbReference>
<name>A0A0A5GJA6_9BACI</name>
<dbReference type="PROSITE" id="PS50109">
    <property type="entry name" value="HIS_KIN"/>
    <property type="match status" value="1"/>
</dbReference>
<dbReference type="Proteomes" id="UP000030403">
    <property type="component" value="Unassembled WGS sequence"/>
</dbReference>
<keyword evidence="4" id="KW-0808">Transferase</keyword>
<sequence>MLKRLLNVSLQTKILGLVTALILMVTVILTSAFTYIETKQIRNHTGSLALQTAKTISYMPTVIKGIQEFYPSRELRTLATQMQGQVDADFVEVATRDGVVYSHTSRYLIGNKRPSDQNYTAIVFGGYYQTDTEFNDKKALSGKAPIIGEQGRILGVVTVGYFYEGIHERISDKVFTVITFSILALFLGLMGSIFLARNIRRDTLGLEPAEIAQLYRERGAILRSINEGLIAMDKTGRITLINRSARKLLDIDNDWVGKQIHLILPHVDVDAILNGTQVIHNWEMYEQGRQLIVTCTPVVNKKEAIGVVATFKDQTEIREMADTIYEVRQYSEDLRAQTHEFTNKMYILSGLLQLEHYDEALEMIEEESKVLEKQNQILFHQIQDPKVQAIILGKISKASEKKIDLEIDSNSSLAELPEHITVSPLVTILGNLIDNAFEAVMDQEDQHVSIFTMDFGDDIIFEVTDYGKGISNDEIDKITEKGFSTKGSYNHGFGLYNVKQAVLELGGSMDIQSESGMTTFTVYIPKESPQEGEA</sequence>
<dbReference type="Gene3D" id="3.30.450.20">
    <property type="entry name" value="PAS domain"/>
    <property type="match status" value="2"/>
</dbReference>
<feature type="coiled-coil region" evidence="12">
    <location>
        <begin position="354"/>
        <end position="381"/>
    </location>
</feature>
<dbReference type="InterPro" id="IPR039506">
    <property type="entry name" value="SPOB_a"/>
</dbReference>
<evidence type="ECO:0000256" key="13">
    <source>
        <dbReference type="SAM" id="Phobius"/>
    </source>
</evidence>
<dbReference type="GO" id="GO:0005524">
    <property type="term" value="F:ATP binding"/>
    <property type="evidence" value="ECO:0007669"/>
    <property type="project" value="UniProtKB-KW"/>
</dbReference>
<keyword evidence="9 13" id="KW-1133">Transmembrane helix</keyword>
<evidence type="ECO:0000313" key="15">
    <source>
        <dbReference type="EMBL" id="KGX91235.1"/>
    </source>
</evidence>
<keyword evidence="5 13" id="KW-0812">Transmembrane</keyword>
<keyword evidence="16" id="KW-1185">Reference proteome</keyword>
<dbReference type="InterPro" id="IPR013767">
    <property type="entry name" value="PAS_fold"/>
</dbReference>
<dbReference type="InterPro" id="IPR036890">
    <property type="entry name" value="HATPase_C_sf"/>
</dbReference>
<dbReference type="InterPro" id="IPR000014">
    <property type="entry name" value="PAS"/>
</dbReference>
<dbReference type="EMBL" id="AVPF01000003">
    <property type="protein sequence ID" value="KGX91235.1"/>
    <property type="molecule type" value="Genomic_DNA"/>
</dbReference>
<keyword evidence="6" id="KW-0547">Nucleotide-binding</keyword>
<dbReference type="InterPro" id="IPR016120">
    <property type="entry name" value="Sig_transdc_His_kin_SpoOB"/>
</dbReference>
<keyword evidence="3" id="KW-0597">Phosphoprotein</keyword>
<evidence type="ECO:0000256" key="6">
    <source>
        <dbReference type="ARBA" id="ARBA00022741"/>
    </source>
</evidence>
<dbReference type="InterPro" id="IPR035965">
    <property type="entry name" value="PAS-like_dom_sf"/>
</dbReference>
<dbReference type="STRING" id="1385511.GCA_000425225_00793"/>
<evidence type="ECO:0000256" key="4">
    <source>
        <dbReference type="ARBA" id="ARBA00022679"/>
    </source>
</evidence>
<dbReference type="SUPFAM" id="SSF103190">
    <property type="entry name" value="Sensory domain-like"/>
    <property type="match status" value="1"/>
</dbReference>
<dbReference type="PANTHER" id="PTHR43547">
    <property type="entry name" value="TWO-COMPONENT HISTIDINE KINASE"/>
    <property type="match status" value="1"/>
</dbReference>
<evidence type="ECO:0000256" key="9">
    <source>
        <dbReference type="ARBA" id="ARBA00022989"/>
    </source>
</evidence>
<proteinExistence type="predicted"/>
<accession>A0A0A5GJA6</accession>
<comment type="caution">
    <text evidence="15">The sequence shown here is derived from an EMBL/GenBank/DDBJ whole genome shotgun (WGS) entry which is preliminary data.</text>
</comment>
<dbReference type="Pfam" id="PF14689">
    <property type="entry name" value="SPOB_a"/>
    <property type="match status" value="1"/>
</dbReference>
<comment type="subcellular location">
    <subcellularLocation>
        <location evidence="1">Cell membrane</location>
        <topology evidence="1">Multi-pass membrane protein</topology>
    </subcellularLocation>
</comment>
<dbReference type="SMART" id="SM00387">
    <property type="entry name" value="HATPase_c"/>
    <property type="match status" value="1"/>
</dbReference>
<feature type="domain" description="Histidine kinase" evidence="14">
    <location>
        <begin position="425"/>
        <end position="528"/>
    </location>
</feature>
<keyword evidence="8" id="KW-0067">ATP-binding</keyword>
<evidence type="ECO:0000256" key="3">
    <source>
        <dbReference type="ARBA" id="ARBA00022553"/>
    </source>
</evidence>
<keyword evidence="11 13" id="KW-0472">Membrane</keyword>
<evidence type="ECO:0000313" key="16">
    <source>
        <dbReference type="Proteomes" id="UP000030403"/>
    </source>
</evidence>
<dbReference type="SUPFAM" id="SSF55874">
    <property type="entry name" value="ATPase domain of HSP90 chaperone/DNA topoisomerase II/histidine kinase"/>
    <property type="match status" value="1"/>
</dbReference>
<dbReference type="PANTHER" id="PTHR43547:SF3">
    <property type="entry name" value="SENSOR PROTEIN CITS"/>
    <property type="match status" value="1"/>
</dbReference>
<evidence type="ECO:0000256" key="1">
    <source>
        <dbReference type="ARBA" id="ARBA00004651"/>
    </source>
</evidence>
<dbReference type="GO" id="GO:0006355">
    <property type="term" value="P:regulation of DNA-templated transcription"/>
    <property type="evidence" value="ECO:0007669"/>
    <property type="project" value="InterPro"/>
</dbReference>
<dbReference type="AlphaFoldDB" id="A0A0A5GJA6"/>
<dbReference type="InterPro" id="IPR003594">
    <property type="entry name" value="HATPase_dom"/>
</dbReference>
<dbReference type="SUPFAM" id="SSF55785">
    <property type="entry name" value="PYP-like sensor domain (PAS domain)"/>
    <property type="match status" value="1"/>
</dbReference>
<keyword evidence="7" id="KW-0418">Kinase</keyword>
<dbReference type="GO" id="GO:0005886">
    <property type="term" value="C:plasma membrane"/>
    <property type="evidence" value="ECO:0007669"/>
    <property type="project" value="UniProtKB-SubCell"/>
</dbReference>
<dbReference type="SMART" id="SM00091">
    <property type="entry name" value="PAS"/>
    <property type="match status" value="1"/>
</dbReference>